<dbReference type="AlphaFoldDB" id="A0A839UVL1"/>
<reference evidence="4 6" key="1">
    <citation type="submission" date="2020-06" db="EMBL/GenBank/DDBJ databases">
        <title>Description of novel acetic acid bacteria.</title>
        <authorList>
            <person name="Sombolestani A."/>
        </authorList>
    </citation>
    <scope>NUCLEOTIDE SEQUENCE [LARGE SCALE GENOMIC DNA]</scope>
    <source>
        <strain evidence="4 6">LMG 26838</strain>
    </source>
</reference>
<feature type="transmembrane region" description="Helical" evidence="2">
    <location>
        <begin position="88"/>
        <end position="108"/>
    </location>
</feature>
<comment type="caution">
    <text evidence="3">The sequence shown here is derived from an EMBL/GenBank/DDBJ whole genome shotgun (WGS) entry which is preliminary data.</text>
</comment>
<protein>
    <submittedName>
        <fullName evidence="4">EscU/YscU/HrcU family type III secretion system export apparatus switch protein</fullName>
    </submittedName>
    <submittedName>
        <fullName evidence="3">Flagellar biosynthetic protein FlhB</fullName>
    </submittedName>
</protein>
<dbReference type="PANTHER" id="PTHR30531:SF12">
    <property type="entry name" value="FLAGELLAR BIOSYNTHETIC PROTEIN FLHB"/>
    <property type="match status" value="1"/>
</dbReference>
<evidence type="ECO:0000256" key="1">
    <source>
        <dbReference type="ARBA" id="ARBA00010690"/>
    </source>
</evidence>
<keyword evidence="3" id="KW-0966">Cell projection</keyword>
<evidence type="ECO:0000256" key="2">
    <source>
        <dbReference type="SAM" id="Phobius"/>
    </source>
</evidence>
<keyword evidence="2" id="KW-0472">Membrane</keyword>
<dbReference type="Proteomes" id="UP000565205">
    <property type="component" value="Unassembled WGS sequence"/>
</dbReference>
<evidence type="ECO:0000313" key="6">
    <source>
        <dbReference type="Proteomes" id="UP000565205"/>
    </source>
</evidence>
<dbReference type="InterPro" id="IPR006135">
    <property type="entry name" value="T3SS_substrate_exporter"/>
</dbReference>
<accession>A0A839UVL1</accession>
<keyword evidence="3" id="KW-0969">Cilium</keyword>
<name>A0A839UVL1_9PROT</name>
<gene>
    <name evidence="3" type="ORF">FHR90_000499</name>
    <name evidence="4" type="ORF">HUK83_04295</name>
</gene>
<dbReference type="RefSeq" id="WP_176622341.1">
    <property type="nucleotide sequence ID" value="NZ_JABXXQ010000046.1"/>
</dbReference>
<organism evidence="3 5">
    <name type="scientific">Endobacter medicaginis</name>
    <dbReference type="NCBI Taxonomy" id="1181271"/>
    <lineage>
        <taxon>Bacteria</taxon>
        <taxon>Pseudomonadati</taxon>
        <taxon>Pseudomonadota</taxon>
        <taxon>Alphaproteobacteria</taxon>
        <taxon>Acetobacterales</taxon>
        <taxon>Acetobacteraceae</taxon>
        <taxon>Endobacter</taxon>
    </lineage>
</organism>
<dbReference type="InterPro" id="IPR029025">
    <property type="entry name" value="T3SS_substrate_exporter_C"/>
</dbReference>
<keyword evidence="5" id="KW-1185">Reference proteome</keyword>
<dbReference type="Pfam" id="PF01312">
    <property type="entry name" value="Bac_export_2"/>
    <property type="match status" value="1"/>
</dbReference>
<dbReference type="Gene3D" id="6.10.250.2080">
    <property type="match status" value="1"/>
</dbReference>
<proteinExistence type="inferred from homology"/>
<evidence type="ECO:0000313" key="5">
    <source>
        <dbReference type="Proteomes" id="UP000557688"/>
    </source>
</evidence>
<keyword evidence="2" id="KW-1133">Transmembrane helix</keyword>
<dbReference type="EMBL" id="JACHXV010000002">
    <property type="protein sequence ID" value="MBB3172685.1"/>
    <property type="molecule type" value="Genomic_DNA"/>
</dbReference>
<sequence length="354" mass="38164">MAEGEDRTEAPSARRLEQARRDGNLAISRELGMLAMLAAAGAAALASLPSAVAALARSMAGLLGNLGQVDVARGGLRPLMRSLLTHDMMPFLPLLLASALGTLAIGLLQSGLSLRPQALMPQFSRISPLSGIGRIFGGETLVEAFKALLKLGAFAVVIWSCAAAAVPEVGRLVSLDPASMLGLFGRLLFRALVEIVGLQALIAVLDLGWVRWRRLSKLKMTRQEQRDEFKETEGDPHIKGRIRALRQRRARRRMLDEVPKAAVVITNPTHYAVALAYDKGGQGAPKIVAKGVDEVAARIREAARKANVPLVPNPPLARALHRLELDTEIPHEHFQAVAAIIAFVWRQRRSGTAG</sequence>
<feature type="transmembrane region" description="Helical" evidence="2">
    <location>
        <begin position="31"/>
        <end position="56"/>
    </location>
</feature>
<dbReference type="Gene3D" id="3.40.1690.10">
    <property type="entry name" value="secretion proteins EscU"/>
    <property type="match status" value="1"/>
</dbReference>
<reference evidence="3 5" key="2">
    <citation type="submission" date="2020-08" db="EMBL/GenBank/DDBJ databases">
        <title>Genomic Encyclopedia of Type Strains, Phase III (KMG-III): the genomes of soil and plant-associated and newly described type strains.</title>
        <authorList>
            <person name="Whitman W."/>
        </authorList>
    </citation>
    <scope>NUCLEOTIDE SEQUENCE [LARGE SCALE GENOMIC DNA]</scope>
    <source>
        <strain evidence="3 5">CECT 8088</strain>
    </source>
</reference>
<evidence type="ECO:0000313" key="3">
    <source>
        <dbReference type="EMBL" id="MBB3172685.1"/>
    </source>
</evidence>
<dbReference type="Proteomes" id="UP000557688">
    <property type="component" value="Unassembled WGS sequence"/>
</dbReference>
<keyword evidence="3" id="KW-0282">Flagellum</keyword>
<dbReference type="GO" id="GO:0009306">
    <property type="term" value="P:protein secretion"/>
    <property type="evidence" value="ECO:0007669"/>
    <property type="project" value="InterPro"/>
</dbReference>
<dbReference type="PRINTS" id="PR00950">
    <property type="entry name" value="TYPE3IMSPROT"/>
</dbReference>
<feature type="transmembrane region" description="Helical" evidence="2">
    <location>
        <begin position="147"/>
        <end position="167"/>
    </location>
</feature>
<evidence type="ECO:0000313" key="4">
    <source>
        <dbReference type="EMBL" id="NVN29555.1"/>
    </source>
</evidence>
<dbReference type="EMBL" id="JABXXQ010000046">
    <property type="protein sequence ID" value="NVN29555.1"/>
    <property type="molecule type" value="Genomic_DNA"/>
</dbReference>
<dbReference type="PANTHER" id="PTHR30531">
    <property type="entry name" value="FLAGELLAR BIOSYNTHETIC PROTEIN FLHB"/>
    <property type="match status" value="1"/>
</dbReference>
<comment type="similarity">
    <text evidence="1">Belongs to the type III secretion exporter family.</text>
</comment>
<dbReference type="SUPFAM" id="SSF160544">
    <property type="entry name" value="EscU C-terminal domain-like"/>
    <property type="match status" value="1"/>
</dbReference>
<feature type="transmembrane region" description="Helical" evidence="2">
    <location>
        <begin position="187"/>
        <end position="210"/>
    </location>
</feature>
<keyword evidence="2" id="KW-0812">Transmembrane</keyword>
<dbReference type="GO" id="GO:0005886">
    <property type="term" value="C:plasma membrane"/>
    <property type="evidence" value="ECO:0007669"/>
    <property type="project" value="TreeGrafter"/>
</dbReference>